<dbReference type="InterPro" id="IPR000760">
    <property type="entry name" value="Inositol_monophosphatase-like"/>
</dbReference>
<comment type="similarity">
    <text evidence="7">Belongs to the inositol monophosphatase superfamily.</text>
</comment>
<evidence type="ECO:0000256" key="7">
    <source>
        <dbReference type="RuleBase" id="RU364068"/>
    </source>
</evidence>
<dbReference type="Gene3D" id="3.30.540.10">
    <property type="entry name" value="Fructose-1,6-Bisphosphatase, subunit A, domain 1"/>
    <property type="match status" value="1"/>
</dbReference>
<evidence type="ECO:0000256" key="5">
    <source>
        <dbReference type="ARBA" id="ARBA00022842"/>
    </source>
</evidence>
<dbReference type="PANTHER" id="PTHR20854:SF4">
    <property type="entry name" value="INOSITOL-1-MONOPHOSPHATASE-RELATED"/>
    <property type="match status" value="1"/>
</dbReference>
<comment type="caution">
    <text evidence="8">The sequence shown here is derived from an EMBL/GenBank/DDBJ whole genome shotgun (WGS) entry which is preliminary data.</text>
</comment>
<keyword evidence="3 6" id="KW-0479">Metal-binding</keyword>
<dbReference type="GO" id="GO:0007165">
    <property type="term" value="P:signal transduction"/>
    <property type="evidence" value="ECO:0007669"/>
    <property type="project" value="TreeGrafter"/>
</dbReference>
<dbReference type="FunFam" id="3.30.540.10:FF:000003">
    <property type="entry name" value="Inositol-1-monophosphatase"/>
    <property type="match status" value="1"/>
</dbReference>
<accession>A0A3M8AYM8</accession>
<feature type="binding site" evidence="6">
    <location>
        <position position="78"/>
    </location>
    <ligand>
        <name>Mg(2+)</name>
        <dbReference type="ChEBI" id="CHEBI:18420"/>
        <label>1</label>
        <note>catalytic</note>
    </ligand>
</feature>
<dbReference type="InterPro" id="IPR033942">
    <property type="entry name" value="IMPase"/>
</dbReference>
<keyword evidence="9" id="KW-1185">Reference proteome</keyword>
<evidence type="ECO:0000313" key="8">
    <source>
        <dbReference type="EMBL" id="RNB55787.1"/>
    </source>
</evidence>
<evidence type="ECO:0000313" key="9">
    <source>
        <dbReference type="Proteomes" id="UP000268829"/>
    </source>
</evidence>
<proteinExistence type="inferred from homology"/>
<name>A0A3M8AYM8_9BACL</name>
<feature type="binding site" evidence="6">
    <location>
        <position position="62"/>
    </location>
    <ligand>
        <name>Mg(2+)</name>
        <dbReference type="ChEBI" id="CHEBI:18420"/>
        <label>1</label>
        <note>catalytic</note>
    </ligand>
</feature>
<protein>
    <recommendedName>
        <fullName evidence="7">Inositol-1-monophosphatase</fullName>
        <ecNumber evidence="7">3.1.3.25</ecNumber>
    </recommendedName>
</protein>
<reference evidence="8 9" key="1">
    <citation type="submission" date="2018-10" db="EMBL/GenBank/DDBJ databases">
        <title>Phylogenomics of Brevibacillus.</title>
        <authorList>
            <person name="Dunlap C."/>
        </authorList>
    </citation>
    <scope>NUCLEOTIDE SEQUENCE [LARGE SCALE GENOMIC DNA]</scope>
    <source>
        <strain evidence="8 9">DSM 100115</strain>
    </source>
</reference>
<comment type="catalytic activity">
    <reaction evidence="1 7">
        <text>a myo-inositol phosphate + H2O = myo-inositol + phosphate</text>
        <dbReference type="Rhea" id="RHEA:24056"/>
        <dbReference type="ChEBI" id="CHEBI:15377"/>
        <dbReference type="ChEBI" id="CHEBI:17268"/>
        <dbReference type="ChEBI" id="CHEBI:43474"/>
        <dbReference type="ChEBI" id="CHEBI:84139"/>
        <dbReference type="EC" id="3.1.3.25"/>
    </reaction>
</comment>
<sequence length="273" mass="30629">MLDVAKEAARAAGEFLKERFLEQLTPDEELHNDVKLPEDKGSEQRIIEVLHRHFPSHTIYSEEVGMVSRDEEYVWIVDPLDGTNNYFIGHPYFSISIALQHKGELVLGVVYNPVAGQMFWAEKGKGAFLNGRRMSINNRTDLTRAVGTYIRGRNTVTKEEELAFTEPFVLNTKRILRNVAPALDWCLLANGWLDYIVMQRSGIMDVAAGIVIASEAGATITDWQGNPYRHEPFVQDQVRSLVATNGHLHGSIRGLLVEQSMAADCSRQALPHG</sequence>
<dbReference type="PRINTS" id="PR00377">
    <property type="entry name" value="IMPHPHTASES"/>
</dbReference>
<dbReference type="Gene3D" id="3.40.190.80">
    <property type="match status" value="1"/>
</dbReference>
<organism evidence="8 9">
    <name type="scientific">Brevibacillus gelatini</name>
    <dbReference type="NCBI Taxonomy" id="1655277"/>
    <lineage>
        <taxon>Bacteria</taxon>
        <taxon>Bacillati</taxon>
        <taxon>Bacillota</taxon>
        <taxon>Bacilli</taxon>
        <taxon>Bacillales</taxon>
        <taxon>Paenibacillaceae</taxon>
        <taxon>Brevibacillus</taxon>
    </lineage>
</organism>
<dbReference type="RefSeq" id="WP_122905280.1">
    <property type="nucleotide sequence ID" value="NZ_CP154342.1"/>
</dbReference>
<evidence type="ECO:0000256" key="3">
    <source>
        <dbReference type="ARBA" id="ARBA00022723"/>
    </source>
</evidence>
<keyword evidence="4 7" id="KW-0378">Hydrolase</keyword>
<evidence type="ECO:0000256" key="2">
    <source>
        <dbReference type="ARBA" id="ARBA00001946"/>
    </source>
</evidence>
<comment type="cofactor">
    <cofactor evidence="2 6 7">
        <name>Mg(2+)</name>
        <dbReference type="ChEBI" id="CHEBI:18420"/>
    </cofactor>
</comment>
<dbReference type="GO" id="GO:0008934">
    <property type="term" value="F:inositol monophosphate 1-phosphatase activity"/>
    <property type="evidence" value="ECO:0007669"/>
    <property type="project" value="InterPro"/>
</dbReference>
<feature type="binding site" evidence="6">
    <location>
        <position position="80"/>
    </location>
    <ligand>
        <name>Mg(2+)</name>
        <dbReference type="ChEBI" id="CHEBI:18420"/>
        <label>1</label>
        <note>catalytic</note>
    </ligand>
</feature>
<dbReference type="Pfam" id="PF00459">
    <property type="entry name" value="Inositol_P"/>
    <property type="match status" value="1"/>
</dbReference>
<dbReference type="Proteomes" id="UP000268829">
    <property type="component" value="Unassembled WGS sequence"/>
</dbReference>
<dbReference type="PANTHER" id="PTHR20854">
    <property type="entry name" value="INOSITOL MONOPHOSPHATASE"/>
    <property type="match status" value="1"/>
</dbReference>
<feature type="binding site" evidence="6">
    <location>
        <position position="81"/>
    </location>
    <ligand>
        <name>Mg(2+)</name>
        <dbReference type="ChEBI" id="CHEBI:18420"/>
        <label>1</label>
        <note>catalytic</note>
    </ligand>
</feature>
<keyword evidence="5 6" id="KW-0460">Magnesium</keyword>
<dbReference type="SUPFAM" id="SSF56655">
    <property type="entry name" value="Carbohydrate phosphatase"/>
    <property type="match status" value="1"/>
</dbReference>
<evidence type="ECO:0000256" key="1">
    <source>
        <dbReference type="ARBA" id="ARBA00001033"/>
    </source>
</evidence>
<gene>
    <name evidence="8" type="ORF">EDM57_13615</name>
</gene>
<dbReference type="EMBL" id="RHHS01000032">
    <property type="protein sequence ID" value="RNB55787.1"/>
    <property type="molecule type" value="Genomic_DNA"/>
</dbReference>
<dbReference type="GO" id="GO:0006020">
    <property type="term" value="P:inositol metabolic process"/>
    <property type="evidence" value="ECO:0007669"/>
    <property type="project" value="TreeGrafter"/>
</dbReference>
<feature type="binding site" evidence="6">
    <location>
        <position position="205"/>
    </location>
    <ligand>
        <name>Mg(2+)</name>
        <dbReference type="ChEBI" id="CHEBI:18420"/>
        <label>1</label>
        <note>catalytic</note>
    </ligand>
</feature>
<dbReference type="AlphaFoldDB" id="A0A3M8AYM8"/>
<evidence type="ECO:0000256" key="4">
    <source>
        <dbReference type="ARBA" id="ARBA00022801"/>
    </source>
</evidence>
<dbReference type="CDD" id="cd01639">
    <property type="entry name" value="IMPase"/>
    <property type="match status" value="1"/>
</dbReference>
<dbReference type="EC" id="3.1.3.25" evidence="7"/>
<dbReference type="GO" id="GO:0046872">
    <property type="term" value="F:metal ion binding"/>
    <property type="evidence" value="ECO:0007669"/>
    <property type="project" value="UniProtKB-KW"/>
</dbReference>
<evidence type="ECO:0000256" key="6">
    <source>
        <dbReference type="PIRSR" id="PIRSR600760-2"/>
    </source>
</evidence>
<dbReference type="OrthoDB" id="9772456at2"/>